<gene>
    <name evidence="5" type="ORF">DUE52_01210</name>
</gene>
<dbReference type="Proteomes" id="UP000253383">
    <property type="component" value="Unassembled WGS sequence"/>
</dbReference>
<dbReference type="RefSeq" id="WP_114404105.1">
    <property type="nucleotide sequence ID" value="NZ_QOWE01000001.1"/>
</dbReference>
<evidence type="ECO:0000313" key="6">
    <source>
        <dbReference type="Proteomes" id="UP000253383"/>
    </source>
</evidence>
<dbReference type="PANTHER" id="PTHR30313:SF2">
    <property type="entry name" value="DNA PRIMASE"/>
    <property type="match status" value="1"/>
</dbReference>
<dbReference type="SUPFAM" id="SSF57783">
    <property type="entry name" value="Zinc beta-ribbon"/>
    <property type="match status" value="1"/>
</dbReference>
<feature type="domain" description="Zinc finger CHC2-type" evidence="4">
    <location>
        <begin position="31"/>
        <end position="81"/>
    </location>
</feature>
<keyword evidence="3" id="KW-0862">Zinc</keyword>
<dbReference type="Gene3D" id="3.90.980.10">
    <property type="entry name" value="DNA primase, catalytic core, N-terminal domain"/>
    <property type="match status" value="1"/>
</dbReference>
<proteinExistence type="predicted"/>
<dbReference type="GO" id="GO:0008270">
    <property type="term" value="F:zinc ion binding"/>
    <property type="evidence" value="ECO:0007669"/>
    <property type="project" value="UniProtKB-KW"/>
</dbReference>
<dbReference type="InterPro" id="IPR037068">
    <property type="entry name" value="DNA_primase_core_N_sf"/>
</dbReference>
<dbReference type="Gene3D" id="3.40.1360.10">
    <property type="match status" value="1"/>
</dbReference>
<sequence length="352" mass="40817">MDLLTQTRTIDIVRVVTDLGYELHENRKIVCPFHAEKTPSLVIYPQNNSYHCFGCGKHGDVINFYAGVANLEYTAAMHELAFNYLPDYKPELYRKGHLNKIQAPISAKPPKIALPTDTNAYVYQPLHSTIYEDFQRICTLQPTNAVREEAWQYLLSRGFSETTLRKFRLFIVNDYQAAQAYLRRTYSLPDLQECGLFNEKGNLIFYRHPIIIPYYRKGHIVYLQGRVIRNPSETVSRYQFLSGVPVELFNADVTDLIKTGQTLYVTEGALDCMTLMQEGMPAVSLGSATMFKREWMKLFRRFEVCFYFDNDAAGQKAARDYGDLFSQYRISTRTKTVKEGYKDVNDYFSKRE</sequence>
<dbReference type="PANTHER" id="PTHR30313">
    <property type="entry name" value="DNA PRIMASE"/>
    <property type="match status" value="1"/>
</dbReference>
<dbReference type="SMART" id="SM00400">
    <property type="entry name" value="ZnF_CHCC"/>
    <property type="match status" value="1"/>
</dbReference>
<organism evidence="5 6">
    <name type="scientific">Larkinella punicea</name>
    <dbReference type="NCBI Taxonomy" id="2315727"/>
    <lineage>
        <taxon>Bacteria</taxon>
        <taxon>Pseudomonadati</taxon>
        <taxon>Bacteroidota</taxon>
        <taxon>Cytophagia</taxon>
        <taxon>Cytophagales</taxon>
        <taxon>Spirosomataceae</taxon>
        <taxon>Larkinella</taxon>
    </lineage>
</organism>
<dbReference type="GO" id="GO:0003677">
    <property type="term" value="F:DNA binding"/>
    <property type="evidence" value="ECO:0007669"/>
    <property type="project" value="InterPro"/>
</dbReference>
<protein>
    <recommendedName>
        <fullName evidence="4">Zinc finger CHC2-type domain-containing protein</fullName>
    </recommendedName>
</protein>
<evidence type="ECO:0000259" key="4">
    <source>
        <dbReference type="SMART" id="SM00400"/>
    </source>
</evidence>
<keyword evidence="1" id="KW-0479">Metal-binding</keyword>
<dbReference type="OrthoDB" id="9804281at2"/>
<dbReference type="Pfam" id="PF13155">
    <property type="entry name" value="Toprim_2"/>
    <property type="match status" value="1"/>
</dbReference>
<dbReference type="Pfam" id="PF01807">
    <property type="entry name" value="Zn_ribbon_DnaG"/>
    <property type="match status" value="1"/>
</dbReference>
<dbReference type="InterPro" id="IPR002694">
    <property type="entry name" value="Znf_CHC2"/>
</dbReference>
<dbReference type="InterPro" id="IPR036977">
    <property type="entry name" value="DNA_primase_Znf_CHC2"/>
</dbReference>
<evidence type="ECO:0000313" key="5">
    <source>
        <dbReference type="EMBL" id="RCR71572.1"/>
    </source>
</evidence>
<evidence type="ECO:0000256" key="2">
    <source>
        <dbReference type="ARBA" id="ARBA00022771"/>
    </source>
</evidence>
<dbReference type="GO" id="GO:0006269">
    <property type="term" value="P:DNA replication, synthesis of primer"/>
    <property type="evidence" value="ECO:0007669"/>
    <property type="project" value="TreeGrafter"/>
</dbReference>
<dbReference type="EMBL" id="QOWE01000001">
    <property type="protein sequence ID" value="RCR71572.1"/>
    <property type="molecule type" value="Genomic_DNA"/>
</dbReference>
<accession>A0A368JVT3</accession>
<dbReference type="CDD" id="cd01029">
    <property type="entry name" value="TOPRIM_primases"/>
    <property type="match status" value="1"/>
</dbReference>
<dbReference type="InterPro" id="IPR034154">
    <property type="entry name" value="TOPRIM_DnaG/twinkle"/>
</dbReference>
<dbReference type="AlphaFoldDB" id="A0A368JVT3"/>
<dbReference type="SUPFAM" id="SSF56731">
    <property type="entry name" value="DNA primase core"/>
    <property type="match status" value="1"/>
</dbReference>
<dbReference type="InterPro" id="IPR050219">
    <property type="entry name" value="DnaG_primase"/>
</dbReference>
<evidence type="ECO:0000256" key="1">
    <source>
        <dbReference type="ARBA" id="ARBA00022723"/>
    </source>
</evidence>
<dbReference type="GO" id="GO:0003899">
    <property type="term" value="F:DNA-directed RNA polymerase activity"/>
    <property type="evidence" value="ECO:0007669"/>
    <property type="project" value="InterPro"/>
</dbReference>
<comment type="caution">
    <text evidence="5">The sequence shown here is derived from an EMBL/GenBank/DDBJ whole genome shotgun (WGS) entry which is preliminary data.</text>
</comment>
<keyword evidence="6" id="KW-1185">Reference proteome</keyword>
<dbReference type="Gene3D" id="3.90.580.10">
    <property type="entry name" value="Zinc finger, CHC2-type domain"/>
    <property type="match status" value="1"/>
</dbReference>
<name>A0A368JVT3_9BACT</name>
<evidence type="ECO:0000256" key="3">
    <source>
        <dbReference type="ARBA" id="ARBA00022833"/>
    </source>
</evidence>
<reference evidence="5 6" key="1">
    <citation type="submission" date="2018-07" db="EMBL/GenBank/DDBJ databases">
        <title>Genome analysis of Larkinella rosea.</title>
        <authorList>
            <person name="Zhou Z."/>
            <person name="Wang G."/>
        </authorList>
    </citation>
    <scope>NUCLEOTIDE SEQUENCE [LARGE SCALE GENOMIC DNA]</scope>
    <source>
        <strain evidence="6">zzj9</strain>
    </source>
</reference>
<dbReference type="GO" id="GO:0005737">
    <property type="term" value="C:cytoplasm"/>
    <property type="evidence" value="ECO:0007669"/>
    <property type="project" value="TreeGrafter"/>
</dbReference>
<keyword evidence="2" id="KW-0863">Zinc-finger</keyword>